<feature type="compositionally biased region" description="Polar residues" evidence="1">
    <location>
        <begin position="149"/>
        <end position="158"/>
    </location>
</feature>
<reference evidence="2 3" key="1">
    <citation type="journal article" date="2021" name="BMC Biol.">
        <title>Horizontally acquired antibacterial genes associated with adaptive radiation of ladybird beetles.</title>
        <authorList>
            <person name="Li H.S."/>
            <person name="Tang X.F."/>
            <person name="Huang Y.H."/>
            <person name="Xu Z.Y."/>
            <person name="Chen M.L."/>
            <person name="Du X.Y."/>
            <person name="Qiu B.Y."/>
            <person name="Chen P.T."/>
            <person name="Zhang W."/>
            <person name="Slipinski A."/>
            <person name="Escalona H.E."/>
            <person name="Waterhouse R.M."/>
            <person name="Zwick A."/>
            <person name="Pang H."/>
        </authorList>
    </citation>
    <scope>NUCLEOTIDE SEQUENCE [LARGE SCALE GENOMIC DNA]</scope>
    <source>
        <strain evidence="2">SYSU2018</strain>
    </source>
</reference>
<comment type="caution">
    <text evidence="2">The sequence shown here is derived from an EMBL/GenBank/DDBJ whole genome shotgun (WGS) entry which is preliminary data.</text>
</comment>
<proteinExistence type="predicted"/>
<gene>
    <name evidence="2" type="ORF">HHI36_000122</name>
</gene>
<feature type="region of interest" description="Disordered" evidence="1">
    <location>
        <begin position="149"/>
        <end position="170"/>
    </location>
</feature>
<keyword evidence="3" id="KW-1185">Reference proteome</keyword>
<dbReference type="EMBL" id="JABFTP020000185">
    <property type="protein sequence ID" value="KAL3285592.1"/>
    <property type="molecule type" value="Genomic_DNA"/>
</dbReference>
<feature type="compositionally biased region" description="Low complexity" evidence="1">
    <location>
        <begin position="1290"/>
        <end position="1301"/>
    </location>
</feature>
<name>A0ABD2P3R1_9CUCU</name>
<feature type="compositionally biased region" description="Basic and acidic residues" evidence="1">
    <location>
        <begin position="1303"/>
        <end position="1320"/>
    </location>
</feature>
<organism evidence="2 3">
    <name type="scientific">Cryptolaemus montrouzieri</name>
    <dbReference type="NCBI Taxonomy" id="559131"/>
    <lineage>
        <taxon>Eukaryota</taxon>
        <taxon>Metazoa</taxon>
        <taxon>Ecdysozoa</taxon>
        <taxon>Arthropoda</taxon>
        <taxon>Hexapoda</taxon>
        <taxon>Insecta</taxon>
        <taxon>Pterygota</taxon>
        <taxon>Neoptera</taxon>
        <taxon>Endopterygota</taxon>
        <taxon>Coleoptera</taxon>
        <taxon>Polyphaga</taxon>
        <taxon>Cucujiformia</taxon>
        <taxon>Coccinelloidea</taxon>
        <taxon>Coccinellidae</taxon>
        <taxon>Scymninae</taxon>
        <taxon>Scymnini</taxon>
        <taxon>Cryptolaemus</taxon>
    </lineage>
</organism>
<evidence type="ECO:0000313" key="3">
    <source>
        <dbReference type="Proteomes" id="UP001516400"/>
    </source>
</evidence>
<sequence length="1507" mass="173369">MSNNEEYITKQTTKDAHKFFDHNEREQYQLCLSRSNNYTTMTSNICVGDVLYDSQPLKNSSYYNSITTNPSENGPESNENKNFLSLHHPFNGIYKNQPYTLNLDREDENITKLKPINSIRDVEKYNGCFDNQKPKREDTVIINYQVATKSNKKQQTQPKLDRTPSKSSMIKSDIPKEDAINTQARSSLLDKMNLEKRRENARVSIQGSHSIKYTPYDAFSQSLTSRREHTNVIPTNSAFHQHSTETGSVFSPVSSSLFIDAPYFGCNEDCTGTKTLGLLVNTSNLEMQIDNASTIPLLSNYELFGDPSTTGNVTSDMKTPLKINAQKRNACECHLHPNFMDIEARYPHVFHGMGYQGLPQKHFIHKRQEEHTFYDKDVFCNCDFKRYPFLGELKHKTEICGGNPAGESLNFEPNKDSDKTLNNLKTNSHEKKKKKRCTLCKSGKVDKDELFHEQRERNREIHSCEADSTTCVNHVKKVCNCLSLSRLDYKSHRRTCRDLPFEMERKCPVGFSQTKSVGCCTPIQKPQNNIDIGRNITIQIIPNYDHKSRCCDSQNKCEEISSKPAERIIYPRNTCQVDQFPKPEKHAYVEPCEHKSFQNVDMPFKRYREYEMKERQFNKWWSCTWRRKKQDQPYQRSRNVTLQDCYTSTNQPLSDSMNCQRSMPVREIFQITPVKECQRVLPIQTTYFNKDENFLKSLNRLNRGLIRDLFATPCPSSSLACSRSCARKIRGAPFPMCSNSEPLYHSLKPSTMNQCSQYEPSTYTKNSQDNIECCSSYADKNKILCQCLKYLTEKISRIENCCDDEDDDCCCCCQSCNNCCCCQRQPKCCCCSNVQVHQKDERKKENVSSCCTRCRSVEAKQSLRNCGTVVSKHCFPSVQTACTNTERPKTPKIDMRKRTCRRRCCHCKQCKYESSMRCCNKPQACCKCEHMIYCCRCNHESPCHQPDVNISSEPLLGACIEMLNIRKSNSTTTETKNVGTSLYQSVKKCQFTQAKSEVQSTNTKRINNDLDKKDNLVNSLTLDLCNLDKTFSKFGVPSRYYPWSNCSFISTMPSEIYRFIGAEIYHTPVNDPTPCLKPEILNINKSNNAQNDVVNEQNIPNASGDIKETKRCLSELCQAMFVSEDKREQNSGTKVDLDWMPNNKSKFLSDTAFYRANKSGTSIDENEYSKSDTSPIKNKLIVEENVKIEENMEQKRDKTEVPLKRKLLEKTQQKKGLTNKTIRPVIGSNVNYSPKPFTTRTGLMSYVPPFRDSYCAPKNKTKAKLPRENTERLNAKNSKLKVIDNDLKAKNSNIKNKLNNKTEQTKEEKVQNNSDGKESKNMKELLLEGNVPNSEQELVRKRSVVDLKISMELEKPVAQEIIAKHDIEDMVDVEDKQETNSYNFKKFDNKVYSFCNRCYKPPATPDNNIPFFKSSVSEIVKSLESRSAYNSISGHFLNLLGPQSSCFDNHDSMLRDFLFDRNEGFDISSSFNDCNDMYGKAFQRTFDNEEIQIPKKIMSKNDLISLN</sequence>
<dbReference type="Proteomes" id="UP001516400">
    <property type="component" value="Unassembled WGS sequence"/>
</dbReference>
<evidence type="ECO:0000313" key="2">
    <source>
        <dbReference type="EMBL" id="KAL3285592.1"/>
    </source>
</evidence>
<accession>A0ABD2P3R1</accession>
<feature type="region of interest" description="Disordered" evidence="1">
    <location>
        <begin position="1286"/>
        <end position="1320"/>
    </location>
</feature>
<protein>
    <submittedName>
        <fullName evidence="2">Uncharacterized protein</fullName>
    </submittedName>
</protein>
<evidence type="ECO:0000256" key="1">
    <source>
        <dbReference type="SAM" id="MobiDB-lite"/>
    </source>
</evidence>